<evidence type="ECO:0000313" key="8">
    <source>
        <dbReference type="EMBL" id="SHG64631.1"/>
    </source>
</evidence>
<dbReference type="InterPro" id="IPR022215">
    <property type="entry name" value="SteA-like_C"/>
</dbReference>
<evidence type="ECO:0000256" key="4">
    <source>
        <dbReference type="ARBA" id="ARBA00022840"/>
    </source>
</evidence>
<protein>
    <submittedName>
        <fullName evidence="8">Uncharacterized membrane-anchored protein</fullName>
    </submittedName>
</protein>
<dbReference type="GO" id="GO:0004788">
    <property type="term" value="F:thiamine diphosphokinase activity"/>
    <property type="evidence" value="ECO:0007669"/>
    <property type="project" value="InterPro"/>
</dbReference>
<dbReference type="AlphaFoldDB" id="A0A1M5LHX0"/>
<name>A0A1M5LHX0_STRHI</name>
<keyword evidence="6" id="KW-0472">Membrane</keyword>
<keyword evidence="6" id="KW-0812">Transmembrane</keyword>
<evidence type="ECO:0000313" key="9">
    <source>
        <dbReference type="Proteomes" id="UP000184501"/>
    </source>
</evidence>
<accession>A0A1M5LHX0</accession>
<feature type="transmembrane region" description="Helical" evidence="6">
    <location>
        <begin position="351"/>
        <end position="376"/>
    </location>
</feature>
<keyword evidence="3" id="KW-0418">Kinase</keyword>
<dbReference type="Pfam" id="PF12555">
    <property type="entry name" value="SteA-like_C"/>
    <property type="match status" value="1"/>
</dbReference>
<keyword evidence="9" id="KW-1185">Reference proteome</keyword>
<sequence>MKLTGILTRSSKRSLPGVSGPARVDRRVDRLLRRVGPGDVAVMDQVDLDRRTADALVEAGVVAVVNAAPSISGRFPNLGPEALLAAGVPLVDEVGGELLRTLKDGTRVRVHEGVVYDGDRELARGTWQTRESVTDLMADAKAGLWAQLEAFSANTIEFLRRERSLVLEGVGIPELYVPMRDREVLVVAPGRGHREDLARLRTYLRENRPVLIGVEAGAEALRAAGHTPDVVVGDPTLVSDDTLRCGADVVLPAQLDGHAPGLERIQDLGIGAVTFPASGDPEDLALLLADEHGASLVVAVGFPASLPEFLDHGRSGGNPCAFLTRLRLGAKLVDGRAVATLHRVRVPTPAVVLLVLAAVAVVAVALLVSGVGGVYVDHVSGTWNDIADWVGGLLP</sequence>
<dbReference type="InterPro" id="IPR047795">
    <property type="entry name" value="Put_SteA-like"/>
</dbReference>
<dbReference type="EMBL" id="FQVN01000011">
    <property type="protein sequence ID" value="SHG64631.1"/>
    <property type="molecule type" value="Genomic_DNA"/>
</dbReference>
<organism evidence="8 9">
    <name type="scientific">Streptoalloteichus hindustanus</name>
    <dbReference type="NCBI Taxonomy" id="2017"/>
    <lineage>
        <taxon>Bacteria</taxon>
        <taxon>Bacillati</taxon>
        <taxon>Actinomycetota</taxon>
        <taxon>Actinomycetes</taxon>
        <taxon>Pseudonocardiales</taxon>
        <taxon>Pseudonocardiaceae</taxon>
        <taxon>Streptoalloteichus</taxon>
    </lineage>
</organism>
<dbReference type="Proteomes" id="UP000184501">
    <property type="component" value="Unassembled WGS sequence"/>
</dbReference>
<dbReference type="STRING" id="2017.SAMN05444320_111121"/>
<proteinExistence type="predicted"/>
<feature type="region of interest" description="Disordered" evidence="5">
    <location>
        <begin position="1"/>
        <end position="21"/>
    </location>
</feature>
<keyword evidence="4" id="KW-0067">ATP-binding</keyword>
<evidence type="ECO:0000256" key="5">
    <source>
        <dbReference type="SAM" id="MobiDB-lite"/>
    </source>
</evidence>
<dbReference type="GO" id="GO:0016301">
    <property type="term" value="F:kinase activity"/>
    <property type="evidence" value="ECO:0007669"/>
    <property type="project" value="UniProtKB-KW"/>
</dbReference>
<keyword evidence="1" id="KW-0808">Transferase</keyword>
<evidence type="ECO:0000256" key="1">
    <source>
        <dbReference type="ARBA" id="ARBA00022679"/>
    </source>
</evidence>
<dbReference type="SUPFAM" id="SSF63999">
    <property type="entry name" value="Thiamin pyrophosphokinase, catalytic domain"/>
    <property type="match status" value="1"/>
</dbReference>
<gene>
    <name evidence="8" type="ORF">SAMN05444320_111121</name>
</gene>
<feature type="domain" description="SteA-like C-terminal" evidence="7">
    <location>
        <begin position="336"/>
        <end position="387"/>
    </location>
</feature>
<reference evidence="8 9" key="1">
    <citation type="submission" date="2016-11" db="EMBL/GenBank/DDBJ databases">
        <authorList>
            <person name="Jaros S."/>
            <person name="Januszkiewicz K."/>
            <person name="Wedrychowicz H."/>
        </authorList>
    </citation>
    <scope>NUCLEOTIDE SEQUENCE [LARGE SCALE GENOMIC DNA]</scope>
    <source>
        <strain evidence="8 9">DSM 44523</strain>
    </source>
</reference>
<keyword evidence="2" id="KW-0547">Nucleotide-binding</keyword>
<keyword evidence="6" id="KW-1133">Transmembrane helix</keyword>
<evidence type="ECO:0000256" key="3">
    <source>
        <dbReference type="ARBA" id="ARBA00022777"/>
    </source>
</evidence>
<dbReference type="NCBIfam" id="NF040608">
    <property type="entry name" value="division_SteA"/>
    <property type="match status" value="1"/>
</dbReference>
<dbReference type="GO" id="GO:0009229">
    <property type="term" value="P:thiamine diphosphate biosynthetic process"/>
    <property type="evidence" value="ECO:0007669"/>
    <property type="project" value="InterPro"/>
</dbReference>
<evidence type="ECO:0000256" key="6">
    <source>
        <dbReference type="SAM" id="Phobius"/>
    </source>
</evidence>
<dbReference type="RefSeq" id="WP_073488712.1">
    <property type="nucleotide sequence ID" value="NZ_FQVN01000011.1"/>
</dbReference>
<evidence type="ECO:0000259" key="7">
    <source>
        <dbReference type="Pfam" id="PF12555"/>
    </source>
</evidence>
<dbReference type="GO" id="GO:0005524">
    <property type="term" value="F:ATP binding"/>
    <property type="evidence" value="ECO:0007669"/>
    <property type="project" value="UniProtKB-KW"/>
</dbReference>
<dbReference type="OrthoDB" id="5169996at2"/>
<evidence type="ECO:0000256" key="2">
    <source>
        <dbReference type="ARBA" id="ARBA00022741"/>
    </source>
</evidence>
<dbReference type="InterPro" id="IPR036759">
    <property type="entry name" value="TPK_catalytic_sf"/>
</dbReference>